<organism evidence="1 2">
    <name type="scientific">Micromonospora yangpuensis</name>
    <dbReference type="NCBI Taxonomy" id="683228"/>
    <lineage>
        <taxon>Bacteria</taxon>
        <taxon>Bacillati</taxon>
        <taxon>Actinomycetota</taxon>
        <taxon>Actinomycetes</taxon>
        <taxon>Micromonosporales</taxon>
        <taxon>Micromonosporaceae</taxon>
        <taxon>Micromonospora</taxon>
    </lineage>
</organism>
<sequence>MIRGRTTKKRPARRILDPADIVPVAADGSIAGPVADGRMVPLVIIDTTTRPDLDELVRLHDHLSPGDFTYRWGQVDRDDDQVALSLQFIRPIEVRATLLFSIEHEGIIVDAALNSRALYLQPGRPGDRLKHDLHRPKILIETPDDDFRDRWEGVVIQRLTKVIRRQKRMPRAEARQLATEWLDQSRSLSRLLMPT</sequence>
<keyword evidence="2" id="KW-1185">Reference proteome</keyword>
<dbReference type="EMBL" id="FMIA01000002">
    <property type="protein sequence ID" value="SCL50598.1"/>
    <property type="molecule type" value="Genomic_DNA"/>
</dbReference>
<name>A0A1C6U9G4_9ACTN</name>
<protein>
    <submittedName>
        <fullName evidence="1">Uncharacterized protein</fullName>
    </submittedName>
</protein>
<gene>
    <name evidence="1" type="ORF">GA0070617_1532</name>
</gene>
<reference evidence="2" key="1">
    <citation type="submission" date="2016-06" db="EMBL/GenBank/DDBJ databases">
        <authorList>
            <person name="Varghese N."/>
            <person name="Submissions Spin"/>
        </authorList>
    </citation>
    <scope>NUCLEOTIDE SEQUENCE [LARGE SCALE GENOMIC DNA]</scope>
    <source>
        <strain evidence="2">DSM 45577</strain>
    </source>
</reference>
<dbReference type="AlphaFoldDB" id="A0A1C6U9G4"/>
<evidence type="ECO:0000313" key="2">
    <source>
        <dbReference type="Proteomes" id="UP000198937"/>
    </source>
</evidence>
<dbReference type="Proteomes" id="UP000198937">
    <property type="component" value="Unassembled WGS sequence"/>
</dbReference>
<evidence type="ECO:0000313" key="1">
    <source>
        <dbReference type="EMBL" id="SCL50598.1"/>
    </source>
</evidence>
<accession>A0A1C6U9G4</accession>
<proteinExistence type="predicted"/>